<evidence type="ECO:0000313" key="2">
    <source>
        <dbReference type="EMBL" id="MPN16324.1"/>
    </source>
</evidence>
<protein>
    <submittedName>
        <fullName evidence="2">Uncharacterized protein</fullName>
    </submittedName>
</protein>
<feature type="region of interest" description="Disordered" evidence="1">
    <location>
        <begin position="15"/>
        <end position="42"/>
    </location>
</feature>
<sequence>MGVGVYQHGAVVHFRPGRRKGGNGDDGQAAADQRGIDNHVPGRAGVIHAGGDALGGVDAAAAADGDDNLHTLAAAKPDAFVHRLNSGIWEDAGKLAMGNSALLQALHGLLGNPVLLNAAAAINQESLLSPLKGQRAQSLKLALPEEYGGWNRVTKILHNIAPFKFSAWYDRRPRPPGPQARRFPPRALQSASERRPRRKLPSPPASALRCPAGP</sequence>
<reference evidence="2" key="1">
    <citation type="submission" date="2019-08" db="EMBL/GenBank/DDBJ databases">
        <authorList>
            <person name="Kucharzyk K."/>
            <person name="Murdoch R.W."/>
            <person name="Higgins S."/>
            <person name="Loffler F."/>
        </authorList>
    </citation>
    <scope>NUCLEOTIDE SEQUENCE</scope>
</reference>
<proteinExistence type="predicted"/>
<comment type="caution">
    <text evidence="2">The sequence shown here is derived from an EMBL/GenBank/DDBJ whole genome shotgun (WGS) entry which is preliminary data.</text>
</comment>
<accession>A0A645FWD4</accession>
<feature type="region of interest" description="Disordered" evidence="1">
    <location>
        <begin position="174"/>
        <end position="214"/>
    </location>
</feature>
<dbReference type="EMBL" id="VSSQ01063258">
    <property type="protein sequence ID" value="MPN16324.1"/>
    <property type="molecule type" value="Genomic_DNA"/>
</dbReference>
<evidence type="ECO:0000256" key="1">
    <source>
        <dbReference type="SAM" id="MobiDB-lite"/>
    </source>
</evidence>
<gene>
    <name evidence="2" type="ORF">SDC9_163663</name>
</gene>
<name>A0A645FWD4_9ZZZZ</name>
<organism evidence="2">
    <name type="scientific">bioreactor metagenome</name>
    <dbReference type="NCBI Taxonomy" id="1076179"/>
    <lineage>
        <taxon>unclassified sequences</taxon>
        <taxon>metagenomes</taxon>
        <taxon>ecological metagenomes</taxon>
    </lineage>
</organism>
<dbReference type="AlphaFoldDB" id="A0A645FWD4"/>